<evidence type="ECO:0000259" key="6">
    <source>
        <dbReference type="PROSITE" id="PS51032"/>
    </source>
</evidence>
<dbReference type="CDD" id="cd00018">
    <property type="entry name" value="AP2"/>
    <property type="match status" value="1"/>
</dbReference>
<reference evidence="7 8" key="1">
    <citation type="submission" date="2020-10" db="EMBL/GenBank/DDBJ databases">
        <title>The Coptis chinensis genome and diversification of protoberbering-type alkaloids.</title>
        <authorList>
            <person name="Wang B."/>
            <person name="Shu S."/>
            <person name="Song C."/>
            <person name="Liu Y."/>
        </authorList>
    </citation>
    <scope>NUCLEOTIDE SEQUENCE [LARGE SCALE GENOMIC DNA]</scope>
    <source>
        <strain evidence="7">HL-2020</strain>
        <tissue evidence="7">Leaf</tissue>
    </source>
</reference>
<dbReference type="PANTHER" id="PTHR32467">
    <property type="entry name" value="AP2-LIKE ETHYLENE-RESPONSIVE TRANSCRIPTION FACTOR"/>
    <property type="match status" value="1"/>
</dbReference>
<dbReference type="GO" id="GO:0003700">
    <property type="term" value="F:DNA-binding transcription factor activity"/>
    <property type="evidence" value="ECO:0007669"/>
    <property type="project" value="InterPro"/>
</dbReference>
<dbReference type="SMART" id="SM00380">
    <property type="entry name" value="AP2"/>
    <property type="match status" value="1"/>
</dbReference>
<evidence type="ECO:0000256" key="3">
    <source>
        <dbReference type="ARBA" id="ARBA00023125"/>
    </source>
</evidence>
<sequence length="278" mass="31888">MVKDHKRTLSSSSNVGRHFFKVYLPEDSYQRLGFTNDCSLKLGEFLVFRYDGNSTFEVKIFDHSCCEREEEDIEEREPIRMHVSESNQNISELSKRSSGQSMSKFAIYISFLVSVFLHFTNCSPVDGLTTTKEIAVDISEIEANIPKRPVRGNSIPRVAPKKRTSDYFGVTRHKRSGRYEVKVWDTSAGCHKRKGRQVYLGSFETEEKAAEIYDLGALKFYSGRNTNKELNFPVSNYVKELEEMNSMSREEYVKFLRRTSDAFIKGLSTCRGVTRPGG</sequence>
<dbReference type="GO" id="GO:0005634">
    <property type="term" value="C:nucleus"/>
    <property type="evidence" value="ECO:0007669"/>
    <property type="project" value="UniProtKB-SubCell"/>
</dbReference>
<dbReference type="InterPro" id="IPR015300">
    <property type="entry name" value="DNA-bd_pseudobarrel_sf"/>
</dbReference>
<dbReference type="EMBL" id="JADFTS010000004">
    <property type="protein sequence ID" value="KAF9608859.1"/>
    <property type="molecule type" value="Genomic_DNA"/>
</dbReference>
<evidence type="ECO:0000313" key="8">
    <source>
        <dbReference type="Proteomes" id="UP000631114"/>
    </source>
</evidence>
<dbReference type="SUPFAM" id="SSF101936">
    <property type="entry name" value="DNA-binding pseudobarrel domain"/>
    <property type="match status" value="1"/>
</dbReference>
<dbReference type="Gene3D" id="2.40.330.10">
    <property type="entry name" value="DNA-binding pseudobarrel domain"/>
    <property type="match status" value="1"/>
</dbReference>
<comment type="caution">
    <text evidence="7">The sequence shown here is derived from an EMBL/GenBank/DDBJ whole genome shotgun (WGS) entry which is preliminary data.</text>
</comment>
<protein>
    <recommendedName>
        <fullName evidence="6">AP2/ERF domain-containing protein</fullName>
    </recommendedName>
</protein>
<dbReference type="AlphaFoldDB" id="A0A835LZI6"/>
<gene>
    <name evidence="7" type="ORF">IFM89_011897</name>
</gene>
<name>A0A835LZI6_9MAGN</name>
<evidence type="ECO:0000313" key="7">
    <source>
        <dbReference type="EMBL" id="KAF9608859.1"/>
    </source>
</evidence>
<keyword evidence="5" id="KW-0539">Nucleus</keyword>
<dbReference type="OrthoDB" id="207175at2759"/>
<organism evidence="7 8">
    <name type="scientific">Coptis chinensis</name>
    <dbReference type="NCBI Taxonomy" id="261450"/>
    <lineage>
        <taxon>Eukaryota</taxon>
        <taxon>Viridiplantae</taxon>
        <taxon>Streptophyta</taxon>
        <taxon>Embryophyta</taxon>
        <taxon>Tracheophyta</taxon>
        <taxon>Spermatophyta</taxon>
        <taxon>Magnoliopsida</taxon>
        <taxon>Ranunculales</taxon>
        <taxon>Ranunculaceae</taxon>
        <taxon>Coptidoideae</taxon>
        <taxon>Coptis</taxon>
    </lineage>
</organism>
<dbReference type="InterPro" id="IPR016177">
    <property type="entry name" value="DNA-bd_dom_sf"/>
</dbReference>
<keyword evidence="8" id="KW-1185">Reference proteome</keyword>
<evidence type="ECO:0000256" key="1">
    <source>
        <dbReference type="ARBA" id="ARBA00004123"/>
    </source>
</evidence>
<dbReference type="PANTHER" id="PTHR32467:SF99">
    <property type="entry name" value="AP2-LIKE ETHYLENE-RESPONSIVE TRANSCRIPTION FACTOR AIL5"/>
    <property type="match status" value="1"/>
</dbReference>
<dbReference type="PROSITE" id="PS51032">
    <property type="entry name" value="AP2_ERF"/>
    <property type="match status" value="1"/>
</dbReference>
<feature type="domain" description="AP2/ERF" evidence="6">
    <location>
        <begin position="166"/>
        <end position="233"/>
    </location>
</feature>
<proteinExistence type="predicted"/>
<evidence type="ECO:0000256" key="5">
    <source>
        <dbReference type="ARBA" id="ARBA00023242"/>
    </source>
</evidence>
<dbReference type="Proteomes" id="UP000631114">
    <property type="component" value="Unassembled WGS sequence"/>
</dbReference>
<evidence type="ECO:0000256" key="2">
    <source>
        <dbReference type="ARBA" id="ARBA00023015"/>
    </source>
</evidence>
<dbReference type="SUPFAM" id="SSF54171">
    <property type="entry name" value="DNA-binding domain"/>
    <property type="match status" value="1"/>
</dbReference>
<evidence type="ECO:0000256" key="4">
    <source>
        <dbReference type="ARBA" id="ARBA00023163"/>
    </source>
</evidence>
<keyword evidence="3" id="KW-0238">DNA-binding</keyword>
<keyword evidence="2" id="KW-0805">Transcription regulation</keyword>
<dbReference type="Gene3D" id="3.30.730.10">
    <property type="entry name" value="AP2/ERF domain"/>
    <property type="match status" value="1"/>
</dbReference>
<dbReference type="GO" id="GO:0003677">
    <property type="term" value="F:DNA binding"/>
    <property type="evidence" value="ECO:0007669"/>
    <property type="project" value="UniProtKB-KW"/>
</dbReference>
<dbReference type="InterPro" id="IPR001471">
    <property type="entry name" value="AP2/ERF_dom"/>
</dbReference>
<dbReference type="InterPro" id="IPR036955">
    <property type="entry name" value="AP2/ERF_dom_sf"/>
</dbReference>
<accession>A0A835LZI6</accession>
<keyword evidence="4" id="KW-0804">Transcription</keyword>
<comment type="subcellular location">
    <subcellularLocation>
        <location evidence="1">Nucleus</location>
    </subcellularLocation>
</comment>